<name>A0AAN6NGG5_9PEZI</name>
<evidence type="ECO:0000259" key="6">
    <source>
        <dbReference type="PROSITE" id="PS50011"/>
    </source>
</evidence>
<sequence>MECLRTNFHDGVLLGGRYETISPLNHGSFGMVFMARDHKTGQTVAIKCLTKRAAANEIGFEFAVDDKSEELLLHRRLGSHPNIVNLIDSFETDAHVYLVIEFCERGDLYEAIRIGHGPLETEHVRRFMLELVDAVAYMHAKGVYHRDIKPENIFLTHTGSMKLGDFGLATTEKWTYETTVGSDRYMSPEQYDSAGAGYSPAQADIWAIGICLLNILFSRNPFTTPTEADPLFLDFSRDKQSLFDVFPSMSQDTYEVIVQCMNLDPKKRSLVGARAALLRLVSFTTLEEALDDFCSTDRRVVASANREPLRTPSIQSPQVDSGAFPWAKALQASPQKPLRQLSAIPDDESYTEDLFSKSGTTTDWLSGSAQTPSMSSMLDSSLGASMQSLNMGTSNRLKMPIRAAAKAAPVSGSLPINMIKTGKQSPMSLVFGGKETVSKSWSDLWDEEIEEQEQARQLQSLKEMNSRTWSQESKPAASTVVDDDNTPRLGLSPATKSASVYVDHEVPTIDMALQSDNIDDDLAADGFFFQEPLPLQELPQQQQPSIPYSPPSKRSHVDKWAVLGERRRAYTGHSSSKAPEVTVKTGRLVGHGFDSPPLGIGHGNGVLDIYGHHNSHTFNLHTNTNNHGSNHTMNLNNHGKWSSPVPKDRTKDCPWTHNKSRERDWHYNLNWRKEKRNALGDNEWVGGWQQEIHAMGGAGFI</sequence>
<feature type="region of interest" description="Disordered" evidence="5">
    <location>
        <begin position="460"/>
        <end position="487"/>
    </location>
</feature>
<dbReference type="InterPro" id="IPR045269">
    <property type="entry name" value="Atg1-like"/>
</dbReference>
<dbReference type="GO" id="GO:0006914">
    <property type="term" value="P:autophagy"/>
    <property type="evidence" value="ECO:0007669"/>
    <property type="project" value="UniProtKB-KW"/>
</dbReference>
<comment type="caution">
    <text evidence="7">The sequence shown here is derived from an EMBL/GenBank/DDBJ whole genome shotgun (WGS) entry which is preliminary data.</text>
</comment>
<dbReference type="PROSITE" id="PS50011">
    <property type="entry name" value="PROTEIN_KINASE_DOM"/>
    <property type="match status" value="1"/>
</dbReference>
<keyword evidence="3" id="KW-0072">Autophagy</keyword>
<evidence type="ECO:0000256" key="5">
    <source>
        <dbReference type="SAM" id="MobiDB-lite"/>
    </source>
</evidence>
<feature type="domain" description="Protein kinase" evidence="6">
    <location>
        <begin position="18"/>
        <end position="284"/>
    </location>
</feature>
<accession>A0AAN6NGG5</accession>
<reference evidence="8" key="1">
    <citation type="journal article" date="2023" name="Mol. Phylogenet. Evol.">
        <title>Genome-scale phylogeny and comparative genomics of the fungal order Sordariales.</title>
        <authorList>
            <person name="Hensen N."/>
            <person name="Bonometti L."/>
            <person name="Westerberg I."/>
            <person name="Brannstrom I.O."/>
            <person name="Guillou S."/>
            <person name="Cros-Aarteil S."/>
            <person name="Calhoun S."/>
            <person name="Haridas S."/>
            <person name="Kuo A."/>
            <person name="Mondo S."/>
            <person name="Pangilinan J."/>
            <person name="Riley R."/>
            <person name="LaButti K."/>
            <person name="Andreopoulos B."/>
            <person name="Lipzen A."/>
            <person name="Chen C."/>
            <person name="Yan M."/>
            <person name="Daum C."/>
            <person name="Ng V."/>
            <person name="Clum A."/>
            <person name="Steindorff A."/>
            <person name="Ohm R.A."/>
            <person name="Martin F."/>
            <person name="Silar P."/>
            <person name="Natvig D.O."/>
            <person name="Lalanne C."/>
            <person name="Gautier V."/>
            <person name="Ament-Velasquez S.L."/>
            <person name="Kruys A."/>
            <person name="Hutchinson M.I."/>
            <person name="Powell A.J."/>
            <person name="Barry K."/>
            <person name="Miller A.N."/>
            <person name="Grigoriev I.V."/>
            <person name="Debuchy R."/>
            <person name="Gladieux P."/>
            <person name="Hiltunen Thoren M."/>
            <person name="Johannesson H."/>
        </authorList>
    </citation>
    <scope>NUCLEOTIDE SEQUENCE [LARGE SCALE GENOMIC DNA]</scope>
    <source>
        <strain evidence="8">CBS 340.73</strain>
    </source>
</reference>
<comment type="subcellular location">
    <subcellularLocation>
        <location evidence="1">Preautophagosomal structure membrane</location>
        <topology evidence="1">Peripheral membrane protein</topology>
    </subcellularLocation>
</comment>
<evidence type="ECO:0000313" key="8">
    <source>
        <dbReference type="Proteomes" id="UP001303473"/>
    </source>
</evidence>
<dbReference type="FunFam" id="1.10.510.10:FF:000693">
    <property type="entry name" value="Serine/threonine protein kinase, putative"/>
    <property type="match status" value="1"/>
</dbReference>
<evidence type="ECO:0000313" key="7">
    <source>
        <dbReference type="EMBL" id="KAK3944699.1"/>
    </source>
</evidence>
<dbReference type="PANTHER" id="PTHR24348:SF71">
    <property type="entry name" value="PROTEIN KINASE DOMAIN-CONTAINING PROTEIN"/>
    <property type="match status" value="1"/>
</dbReference>
<evidence type="ECO:0000256" key="4">
    <source>
        <dbReference type="ARBA" id="ARBA00030237"/>
    </source>
</evidence>
<dbReference type="GO" id="GO:0034045">
    <property type="term" value="C:phagophore assembly site membrane"/>
    <property type="evidence" value="ECO:0007669"/>
    <property type="project" value="UniProtKB-SubCell"/>
</dbReference>
<protein>
    <recommendedName>
        <fullName evidence="4">Autophagy-related protein 1</fullName>
    </recommendedName>
</protein>
<dbReference type="GO" id="GO:0004674">
    <property type="term" value="F:protein serine/threonine kinase activity"/>
    <property type="evidence" value="ECO:0007669"/>
    <property type="project" value="InterPro"/>
</dbReference>
<keyword evidence="8" id="KW-1185">Reference proteome</keyword>
<evidence type="ECO:0000256" key="1">
    <source>
        <dbReference type="ARBA" id="ARBA00004623"/>
    </source>
</evidence>
<dbReference type="CDD" id="cd13993">
    <property type="entry name" value="STKc_Pat1_like"/>
    <property type="match status" value="1"/>
</dbReference>
<keyword evidence="7" id="KW-0418">Kinase</keyword>
<dbReference type="GO" id="GO:0010506">
    <property type="term" value="P:regulation of autophagy"/>
    <property type="evidence" value="ECO:0007669"/>
    <property type="project" value="InterPro"/>
</dbReference>
<evidence type="ECO:0000256" key="2">
    <source>
        <dbReference type="ARBA" id="ARBA00022448"/>
    </source>
</evidence>
<dbReference type="GO" id="GO:0005524">
    <property type="term" value="F:ATP binding"/>
    <property type="evidence" value="ECO:0007669"/>
    <property type="project" value="InterPro"/>
</dbReference>
<dbReference type="Gene3D" id="1.10.510.10">
    <property type="entry name" value="Transferase(Phosphotransferase) domain 1"/>
    <property type="match status" value="1"/>
</dbReference>
<feature type="compositionally biased region" description="Polar residues" evidence="5">
    <location>
        <begin position="460"/>
        <end position="473"/>
    </location>
</feature>
<gene>
    <name evidence="7" type="ORF">QBC46DRAFT_251616</name>
</gene>
<dbReference type="AlphaFoldDB" id="A0AAN6NGG5"/>
<evidence type="ECO:0000256" key="3">
    <source>
        <dbReference type="ARBA" id="ARBA00023006"/>
    </source>
</evidence>
<keyword evidence="2" id="KW-0813">Transport</keyword>
<proteinExistence type="predicted"/>
<dbReference type="InterPro" id="IPR000719">
    <property type="entry name" value="Prot_kinase_dom"/>
</dbReference>
<dbReference type="InterPro" id="IPR008271">
    <property type="entry name" value="Ser/Thr_kinase_AS"/>
</dbReference>
<dbReference type="EMBL" id="MU853758">
    <property type="protein sequence ID" value="KAK3944699.1"/>
    <property type="molecule type" value="Genomic_DNA"/>
</dbReference>
<organism evidence="7 8">
    <name type="scientific">Diplogelasinospora grovesii</name>
    <dbReference type="NCBI Taxonomy" id="303347"/>
    <lineage>
        <taxon>Eukaryota</taxon>
        <taxon>Fungi</taxon>
        <taxon>Dikarya</taxon>
        <taxon>Ascomycota</taxon>
        <taxon>Pezizomycotina</taxon>
        <taxon>Sordariomycetes</taxon>
        <taxon>Sordariomycetidae</taxon>
        <taxon>Sordariales</taxon>
        <taxon>Diplogelasinosporaceae</taxon>
        <taxon>Diplogelasinospora</taxon>
    </lineage>
</organism>
<dbReference type="PANTHER" id="PTHR24348">
    <property type="entry name" value="SERINE/THREONINE-PROTEIN KINASE UNC-51-RELATED"/>
    <property type="match status" value="1"/>
</dbReference>
<dbReference type="PROSITE" id="PS00108">
    <property type="entry name" value="PROTEIN_KINASE_ST"/>
    <property type="match status" value="1"/>
</dbReference>
<dbReference type="Pfam" id="PF00069">
    <property type="entry name" value="Pkinase"/>
    <property type="match status" value="1"/>
</dbReference>
<keyword evidence="7" id="KW-0808">Transferase</keyword>
<dbReference type="SMART" id="SM00220">
    <property type="entry name" value="S_TKc"/>
    <property type="match status" value="1"/>
</dbReference>
<dbReference type="Proteomes" id="UP001303473">
    <property type="component" value="Unassembled WGS sequence"/>
</dbReference>
<dbReference type="InterPro" id="IPR011009">
    <property type="entry name" value="Kinase-like_dom_sf"/>
</dbReference>
<dbReference type="SUPFAM" id="SSF56112">
    <property type="entry name" value="Protein kinase-like (PK-like)"/>
    <property type="match status" value="1"/>
</dbReference>